<reference evidence="1" key="2">
    <citation type="journal article" date="2015" name="Fish Shellfish Immunol.">
        <title>Early steps in the European eel (Anguilla anguilla)-Vibrio vulnificus interaction in the gills: Role of the RtxA13 toxin.</title>
        <authorList>
            <person name="Callol A."/>
            <person name="Pajuelo D."/>
            <person name="Ebbesson L."/>
            <person name="Teles M."/>
            <person name="MacKenzie S."/>
            <person name="Amaro C."/>
        </authorList>
    </citation>
    <scope>NUCLEOTIDE SEQUENCE</scope>
</reference>
<dbReference type="AlphaFoldDB" id="A0A0E9STW1"/>
<accession>A0A0E9STW1</accession>
<name>A0A0E9STW1_ANGAN</name>
<sequence length="28" mass="3430">MHVFCPYLWNTTFYYQSKNSRQKVFAAV</sequence>
<proteinExistence type="predicted"/>
<evidence type="ECO:0000313" key="1">
    <source>
        <dbReference type="EMBL" id="JAH43973.1"/>
    </source>
</evidence>
<reference evidence="1" key="1">
    <citation type="submission" date="2014-11" db="EMBL/GenBank/DDBJ databases">
        <authorList>
            <person name="Amaro Gonzalez C."/>
        </authorList>
    </citation>
    <scope>NUCLEOTIDE SEQUENCE</scope>
</reference>
<protein>
    <submittedName>
        <fullName evidence="1">Uncharacterized protein</fullName>
    </submittedName>
</protein>
<organism evidence="1">
    <name type="scientific">Anguilla anguilla</name>
    <name type="common">European freshwater eel</name>
    <name type="synonym">Muraena anguilla</name>
    <dbReference type="NCBI Taxonomy" id="7936"/>
    <lineage>
        <taxon>Eukaryota</taxon>
        <taxon>Metazoa</taxon>
        <taxon>Chordata</taxon>
        <taxon>Craniata</taxon>
        <taxon>Vertebrata</taxon>
        <taxon>Euteleostomi</taxon>
        <taxon>Actinopterygii</taxon>
        <taxon>Neopterygii</taxon>
        <taxon>Teleostei</taxon>
        <taxon>Anguilliformes</taxon>
        <taxon>Anguillidae</taxon>
        <taxon>Anguilla</taxon>
    </lineage>
</organism>
<dbReference type="EMBL" id="GBXM01064604">
    <property type="protein sequence ID" value="JAH43973.1"/>
    <property type="molecule type" value="Transcribed_RNA"/>
</dbReference>